<feature type="region of interest" description="Disordered" evidence="1">
    <location>
        <begin position="26"/>
        <end position="63"/>
    </location>
</feature>
<dbReference type="AlphaFoldDB" id="A0A4Q9PPW0"/>
<protein>
    <submittedName>
        <fullName evidence="2">Uncharacterized protein</fullName>
    </submittedName>
</protein>
<accession>A0A4Q9PPW0</accession>
<feature type="compositionally biased region" description="Polar residues" evidence="1">
    <location>
        <begin position="45"/>
        <end position="54"/>
    </location>
</feature>
<evidence type="ECO:0000256" key="1">
    <source>
        <dbReference type="SAM" id="MobiDB-lite"/>
    </source>
</evidence>
<name>A0A4Q9PPW0_9APHY</name>
<reference evidence="2 3" key="1">
    <citation type="submission" date="2019-01" db="EMBL/GenBank/DDBJ databases">
        <title>Draft genome sequences of three monokaryotic isolates of the white-rot basidiomycete fungus Dichomitus squalens.</title>
        <authorList>
            <consortium name="DOE Joint Genome Institute"/>
            <person name="Lopez S.C."/>
            <person name="Andreopoulos B."/>
            <person name="Pangilinan J."/>
            <person name="Lipzen A."/>
            <person name="Riley R."/>
            <person name="Ahrendt S."/>
            <person name="Ng V."/>
            <person name="Barry K."/>
            <person name="Daum C."/>
            <person name="Grigoriev I.V."/>
            <person name="Hilden K.S."/>
            <person name="Makela M.R."/>
            <person name="de Vries R.P."/>
        </authorList>
    </citation>
    <scope>NUCLEOTIDE SEQUENCE [LARGE SCALE GENOMIC DNA]</scope>
    <source>
        <strain evidence="2 3">CBS 464.89</strain>
    </source>
</reference>
<evidence type="ECO:0000313" key="3">
    <source>
        <dbReference type="Proteomes" id="UP000292082"/>
    </source>
</evidence>
<dbReference type="Proteomes" id="UP000292082">
    <property type="component" value="Unassembled WGS sequence"/>
</dbReference>
<organism evidence="2 3">
    <name type="scientific">Dichomitus squalens</name>
    <dbReference type="NCBI Taxonomy" id="114155"/>
    <lineage>
        <taxon>Eukaryota</taxon>
        <taxon>Fungi</taxon>
        <taxon>Dikarya</taxon>
        <taxon>Basidiomycota</taxon>
        <taxon>Agaricomycotina</taxon>
        <taxon>Agaricomycetes</taxon>
        <taxon>Polyporales</taxon>
        <taxon>Polyporaceae</taxon>
        <taxon>Dichomitus</taxon>
    </lineage>
</organism>
<sequence>MIPRRGSMLGSQGRMKHDVAVTIPVRTLAERGSHDGAGKARRTRSSTSYESAETGQVPIRRSESVSFMPVHRARPAPTMLSTIELNSDFIRRSLTISL</sequence>
<evidence type="ECO:0000313" key="2">
    <source>
        <dbReference type="EMBL" id="TBU56353.1"/>
    </source>
</evidence>
<proteinExistence type="predicted"/>
<keyword evidence="3" id="KW-1185">Reference proteome</keyword>
<dbReference type="EMBL" id="ML145152">
    <property type="protein sequence ID" value="TBU56353.1"/>
    <property type="molecule type" value="Genomic_DNA"/>
</dbReference>
<gene>
    <name evidence="2" type="ORF">BD310DRAFT_614492</name>
</gene>
<feature type="compositionally biased region" description="Basic and acidic residues" evidence="1">
    <location>
        <begin position="28"/>
        <end position="38"/>
    </location>
</feature>